<evidence type="ECO:0000313" key="2">
    <source>
        <dbReference type="Proteomes" id="UP001152622"/>
    </source>
</evidence>
<evidence type="ECO:0000313" key="1">
    <source>
        <dbReference type="EMBL" id="KAJ8362891.1"/>
    </source>
</evidence>
<protein>
    <submittedName>
        <fullName evidence="1">Uncharacterized protein</fullName>
    </submittedName>
</protein>
<gene>
    <name evidence="1" type="ORF">SKAU_G00117220</name>
</gene>
<dbReference type="Proteomes" id="UP001152622">
    <property type="component" value="Chromosome 4"/>
</dbReference>
<proteinExistence type="predicted"/>
<name>A0A9Q1FMU5_SYNKA</name>
<accession>A0A9Q1FMU5</accession>
<sequence length="147" mass="16666">MWHFLAWSRGPRTGPSVNEAQLGQRAERDGAGWRRVRAGPRSRKAIFVEPRCALDPSPSPYCERLGLTDPHFRSSELRWLTNQVAWVLAKEAGPRFGGSEFMRSAWGRLIRRKESRPSAHHWIFRGDPCAPTQPWPGVCQAGDSPHL</sequence>
<reference evidence="1" key="1">
    <citation type="journal article" date="2023" name="Science">
        <title>Genome structures resolve the early diversification of teleost fishes.</title>
        <authorList>
            <person name="Parey E."/>
            <person name="Louis A."/>
            <person name="Montfort J."/>
            <person name="Bouchez O."/>
            <person name="Roques C."/>
            <person name="Iampietro C."/>
            <person name="Lluch J."/>
            <person name="Castinel A."/>
            <person name="Donnadieu C."/>
            <person name="Desvignes T."/>
            <person name="Floi Bucao C."/>
            <person name="Jouanno E."/>
            <person name="Wen M."/>
            <person name="Mejri S."/>
            <person name="Dirks R."/>
            <person name="Jansen H."/>
            <person name="Henkel C."/>
            <person name="Chen W.J."/>
            <person name="Zahm M."/>
            <person name="Cabau C."/>
            <person name="Klopp C."/>
            <person name="Thompson A.W."/>
            <person name="Robinson-Rechavi M."/>
            <person name="Braasch I."/>
            <person name="Lecointre G."/>
            <person name="Bobe J."/>
            <person name="Postlethwait J.H."/>
            <person name="Berthelot C."/>
            <person name="Roest Crollius H."/>
            <person name="Guiguen Y."/>
        </authorList>
    </citation>
    <scope>NUCLEOTIDE SEQUENCE</scope>
    <source>
        <strain evidence="1">WJC10195</strain>
    </source>
</reference>
<comment type="caution">
    <text evidence="1">The sequence shown here is derived from an EMBL/GenBank/DDBJ whole genome shotgun (WGS) entry which is preliminary data.</text>
</comment>
<dbReference type="EMBL" id="JAINUF010000004">
    <property type="protein sequence ID" value="KAJ8362891.1"/>
    <property type="molecule type" value="Genomic_DNA"/>
</dbReference>
<organism evidence="1 2">
    <name type="scientific">Synaphobranchus kaupii</name>
    <name type="common">Kaup's arrowtooth eel</name>
    <dbReference type="NCBI Taxonomy" id="118154"/>
    <lineage>
        <taxon>Eukaryota</taxon>
        <taxon>Metazoa</taxon>
        <taxon>Chordata</taxon>
        <taxon>Craniata</taxon>
        <taxon>Vertebrata</taxon>
        <taxon>Euteleostomi</taxon>
        <taxon>Actinopterygii</taxon>
        <taxon>Neopterygii</taxon>
        <taxon>Teleostei</taxon>
        <taxon>Anguilliformes</taxon>
        <taxon>Synaphobranchidae</taxon>
        <taxon>Synaphobranchus</taxon>
    </lineage>
</organism>
<keyword evidence="2" id="KW-1185">Reference proteome</keyword>
<dbReference type="AlphaFoldDB" id="A0A9Q1FMU5"/>